<feature type="coiled-coil region" evidence="7">
    <location>
        <begin position="247"/>
        <end position="281"/>
    </location>
</feature>
<comment type="similarity">
    <text evidence="2">Belongs to the EsaA family.</text>
</comment>
<feature type="transmembrane region" description="Helical" evidence="9">
    <location>
        <begin position="12"/>
        <end position="33"/>
    </location>
</feature>
<feature type="transmembrane region" description="Helical" evidence="9">
    <location>
        <begin position="999"/>
        <end position="1020"/>
    </location>
</feature>
<proteinExistence type="inferred from homology"/>
<dbReference type="RefSeq" id="WP_152080773.1">
    <property type="nucleotide sequence ID" value="NZ_AP021853.1"/>
</dbReference>
<keyword evidence="4 9" id="KW-0812">Transmembrane</keyword>
<gene>
    <name evidence="10" type="primary">yueB</name>
    <name evidence="10" type="ORF">St703_28640</name>
</gene>
<feature type="transmembrane region" description="Helical" evidence="9">
    <location>
        <begin position="974"/>
        <end position="993"/>
    </location>
</feature>
<dbReference type="AlphaFoldDB" id="A0A5K7X286"/>
<feature type="transmembrane region" description="Helical" evidence="9">
    <location>
        <begin position="944"/>
        <end position="962"/>
    </location>
</feature>
<evidence type="ECO:0000256" key="6">
    <source>
        <dbReference type="ARBA" id="ARBA00023136"/>
    </source>
</evidence>
<dbReference type="PANTHER" id="PTHR30294">
    <property type="entry name" value="MEMBRANE COMPONENT OF ABC TRANSPORTER YHHJ-RELATED"/>
    <property type="match status" value="1"/>
</dbReference>
<evidence type="ECO:0000313" key="10">
    <source>
        <dbReference type="EMBL" id="BBO00160.1"/>
    </source>
</evidence>
<feature type="transmembrane region" description="Helical" evidence="9">
    <location>
        <begin position="1029"/>
        <end position="1047"/>
    </location>
</feature>
<evidence type="ECO:0000256" key="7">
    <source>
        <dbReference type="SAM" id="Coils"/>
    </source>
</evidence>
<dbReference type="InterPro" id="IPR051449">
    <property type="entry name" value="ABC-2_transporter_component"/>
</dbReference>
<organism evidence="10 11">
    <name type="scientific">Sporolactobacillus terrae</name>
    <dbReference type="NCBI Taxonomy" id="269673"/>
    <lineage>
        <taxon>Bacteria</taxon>
        <taxon>Bacillati</taxon>
        <taxon>Bacillota</taxon>
        <taxon>Bacilli</taxon>
        <taxon>Bacillales</taxon>
        <taxon>Sporolactobacillaceae</taxon>
        <taxon>Sporolactobacillus</taxon>
    </lineage>
</organism>
<dbReference type="EMBL" id="AP021853">
    <property type="protein sequence ID" value="BBO00160.1"/>
    <property type="molecule type" value="Genomic_DNA"/>
</dbReference>
<keyword evidence="3" id="KW-1003">Cell membrane</keyword>
<feature type="region of interest" description="Disordered" evidence="8">
    <location>
        <begin position="640"/>
        <end position="683"/>
    </location>
</feature>
<dbReference type="PANTHER" id="PTHR30294:SF29">
    <property type="entry name" value="MULTIDRUG ABC TRANSPORTER PERMEASE YBHS-RELATED"/>
    <property type="match status" value="1"/>
</dbReference>
<accession>A0A5K7X286</accession>
<keyword evidence="5 9" id="KW-1133">Transmembrane helix</keyword>
<evidence type="ECO:0000256" key="1">
    <source>
        <dbReference type="ARBA" id="ARBA00004651"/>
    </source>
</evidence>
<keyword evidence="7" id="KW-0175">Coiled coil</keyword>
<comment type="subcellular location">
    <subcellularLocation>
        <location evidence="1">Cell membrane</location>
        <topology evidence="1">Multi-pass membrane protein</topology>
    </subcellularLocation>
</comment>
<dbReference type="InterPro" id="IPR023838">
    <property type="entry name" value="T7SS_EsaA"/>
</dbReference>
<sequence>MNEKWVIHLKKWGSLAVAFLVIVCISGALPRYLTPPAVQPQPQTKKANTETHVPAEQKIAHLALVNEDQGASIGGQKLNLGNQVAPLFSDQDDYGWETVSRSSADSGLKNGDYQAAIYIPSDFTSNIFTYNHAKPKTAIVSYRANPKLTAEESAKIQTEFQKVKGTLNQKFSQVYWRVVSDQLSYIRNNFSDVLNKDKQYLQAMSDFYKPSSKNMAQLFDAQLTQVNELLTQTKQTAGEVNAQQATLTDTKKQVSQQLDALNQLNDQMRKQIAALQKTRDTNKQLVDDAIHQSQDHLNDLITAFNKGMENPMHTEVAIDDPLNTGNELTGLNNLIDGANTNLSQINTTSNNQFKRLAEDFTDTPMPSTEALIKEMNASKNNFSALINPSHTSHSDNVFGQVTALNESAKELYGKGLTLQSQVQDLNDQGHQLYEKGQSLYEQLNDLHHQSGTLYDQGQTLSDQVQSLYKNANELFEAGTTLDGQVTDMYNQATTLFNQAKELQQSRKAVFDQGQTFYEEARTQLVNRAESDLQKLAAANKPIPVETGEQWEGEQSGLSDIKGTQEKIAGTVTHTNLAKITALTQYIGRLDQADDYENPSLFIDATGGVNYDKAALLVYQALLNNTNESLKGLLDFVEKTPNKPAVPADPMLKEPSKPETVKRSQPGQPEALTLDPPAQITDPELNDLEKQDPIDLEQPIDPSNQIETTLRNVTNWIDRSNGQLTSSTASLGAIRASAQTVDQHQTLSDTKKSIQDKYSSAVKQYSDALENQKSELGKVENSLTNNMNHAQQQVASIAKPLAVTEPDPTFEDVDNGFALSFKSSTFDQLTSINEALQSISDNQSSILKASKDVQSTVNSVQGDANQLTGSWSQNINATAQLGSTIARTLGNAGEPGNRNPHVYQQLTSPVALAGQQIGAAQTNPSNANTEPEAAADETAPVQQPFLTLLAVLVASILTGFFSYHYRNLSLTANALISVLLAAVTSAAVIYYGIVQYGLDSAAAIMWSMFTLGLIAVMSAWVREAYQLSELVGMLIVTAMIVFFTLPLLRNSLDRFAFQNPVSDVYMAIIYGPDYLPFYKGLIAIVGLFVPVLVVVGIRAIMKRVREEKAHETESM</sequence>
<protein>
    <submittedName>
        <fullName evidence="10">ESX secretion system protein YueB</fullName>
    </submittedName>
</protein>
<keyword evidence="6 9" id="KW-0472">Membrane</keyword>
<dbReference type="Proteomes" id="UP000326951">
    <property type="component" value="Chromosome"/>
</dbReference>
<evidence type="ECO:0000256" key="4">
    <source>
        <dbReference type="ARBA" id="ARBA00022692"/>
    </source>
</evidence>
<feature type="compositionally biased region" description="Basic and acidic residues" evidence="8">
    <location>
        <begin position="650"/>
        <end position="661"/>
    </location>
</feature>
<dbReference type="Gene3D" id="3.40.1710.10">
    <property type="entry name" value="abc type-2 transporter like domain"/>
    <property type="match status" value="1"/>
</dbReference>
<evidence type="ECO:0000256" key="8">
    <source>
        <dbReference type="SAM" id="MobiDB-lite"/>
    </source>
</evidence>
<reference evidence="10 11" key="1">
    <citation type="submission" date="2019-09" db="EMBL/GenBank/DDBJ databases">
        <title>Complete genome sequence of Sporolactobacillus terrae 70-3.</title>
        <authorList>
            <person name="Tanaka N."/>
            <person name="Shiwa Y."/>
            <person name="Fujita N."/>
            <person name="Tanasupawat S."/>
        </authorList>
    </citation>
    <scope>NUCLEOTIDE SEQUENCE [LARGE SCALE GENOMIC DNA]</scope>
    <source>
        <strain evidence="10 11">70-3</strain>
    </source>
</reference>
<dbReference type="GO" id="GO:0005886">
    <property type="term" value="C:plasma membrane"/>
    <property type="evidence" value="ECO:0007669"/>
    <property type="project" value="UniProtKB-SubCell"/>
</dbReference>
<evidence type="ECO:0000313" key="11">
    <source>
        <dbReference type="Proteomes" id="UP000326951"/>
    </source>
</evidence>
<feature type="transmembrane region" description="Helical" evidence="9">
    <location>
        <begin position="1079"/>
        <end position="1100"/>
    </location>
</feature>
<name>A0A5K7X286_9BACL</name>
<evidence type="ECO:0000256" key="2">
    <source>
        <dbReference type="ARBA" id="ARBA00008338"/>
    </source>
</evidence>
<evidence type="ECO:0000256" key="9">
    <source>
        <dbReference type="SAM" id="Phobius"/>
    </source>
</evidence>
<evidence type="ECO:0000256" key="5">
    <source>
        <dbReference type="ARBA" id="ARBA00022989"/>
    </source>
</evidence>
<dbReference type="NCBIfam" id="TIGR03929">
    <property type="entry name" value="T7_esaA_Nterm"/>
    <property type="match status" value="1"/>
</dbReference>
<evidence type="ECO:0000256" key="3">
    <source>
        <dbReference type="ARBA" id="ARBA00022475"/>
    </source>
</evidence>